<reference evidence="1" key="1">
    <citation type="submission" date="2014-05" db="EMBL/GenBank/DDBJ databases">
        <authorList>
            <person name="Chronopoulou M."/>
        </authorList>
    </citation>
    <scope>NUCLEOTIDE SEQUENCE</scope>
    <source>
        <tissue evidence="1">Whole organism</tissue>
    </source>
</reference>
<dbReference type="AlphaFoldDB" id="A0A0K2UFU6"/>
<dbReference type="EMBL" id="HACA01019471">
    <property type="protein sequence ID" value="CDW36832.1"/>
    <property type="molecule type" value="Transcribed_RNA"/>
</dbReference>
<sequence length="91" mass="10498">MSYPISKPSVFNYQSHSFNTLLYTPLLHPQLSENQTRHSFNFVVSGNLWTADDWKCTSSVMKVHLSYFPPQIPKKIGLGQEIGEMWNPLQL</sequence>
<name>A0A0K2UFU6_LEPSM</name>
<proteinExistence type="predicted"/>
<organism evidence="1">
    <name type="scientific">Lepeophtheirus salmonis</name>
    <name type="common">Salmon louse</name>
    <name type="synonym">Caligus salmonis</name>
    <dbReference type="NCBI Taxonomy" id="72036"/>
    <lineage>
        <taxon>Eukaryota</taxon>
        <taxon>Metazoa</taxon>
        <taxon>Ecdysozoa</taxon>
        <taxon>Arthropoda</taxon>
        <taxon>Crustacea</taxon>
        <taxon>Multicrustacea</taxon>
        <taxon>Hexanauplia</taxon>
        <taxon>Copepoda</taxon>
        <taxon>Siphonostomatoida</taxon>
        <taxon>Caligidae</taxon>
        <taxon>Lepeophtheirus</taxon>
    </lineage>
</organism>
<protein>
    <submittedName>
        <fullName evidence="1">Uncharacterized protein</fullName>
    </submittedName>
</protein>
<accession>A0A0K2UFU6</accession>
<evidence type="ECO:0000313" key="1">
    <source>
        <dbReference type="EMBL" id="CDW36832.1"/>
    </source>
</evidence>